<evidence type="ECO:0000256" key="2">
    <source>
        <dbReference type="SAM" id="MobiDB-lite"/>
    </source>
</evidence>
<dbReference type="Proteomes" id="UP000587527">
    <property type="component" value="Unassembled WGS sequence"/>
</dbReference>
<dbReference type="InterPro" id="IPR000868">
    <property type="entry name" value="Isochorismatase-like_dom"/>
</dbReference>
<evidence type="ECO:0000259" key="3">
    <source>
        <dbReference type="Pfam" id="PF00857"/>
    </source>
</evidence>
<dbReference type="InterPro" id="IPR050272">
    <property type="entry name" value="Isochorismatase-like_hydrls"/>
</dbReference>
<proteinExistence type="predicted"/>
<dbReference type="PANTHER" id="PTHR43540">
    <property type="entry name" value="PEROXYUREIDOACRYLATE/UREIDOACRYLATE AMIDOHYDROLASE-RELATED"/>
    <property type="match status" value="1"/>
</dbReference>
<keyword evidence="1 4" id="KW-0378">Hydrolase</keyword>
<organism evidence="4 5">
    <name type="scientific">Allocatelliglobosispora scoriae</name>
    <dbReference type="NCBI Taxonomy" id="643052"/>
    <lineage>
        <taxon>Bacteria</taxon>
        <taxon>Bacillati</taxon>
        <taxon>Actinomycetota</taxon>
        <taxon>Actinomycetes</taxon>
        <taxon>Micromonosporales</taxon>
        <taxon>Micromonosporaceae</taxon>
        <taxon>Allocatelliglobosispora</taxon>
    </lineage>
</organism>
<dbReference type="EMBL" id="JACHMN010000003">
    <property type="protein sequence ID" value="MBB5873637.1"/>
    <property type="molecule type" value="Genomic_DNA"/>
</dbReference>
<dbReference type="AlphaFoldDB" id="A0A841BWY2"/>
<dbReference type="PRINTS" id="PR01398">
    <property type="entry name" value="ISCHRISMTASE"/>
</dbReference>
<dbReference type="RefSeq" id="WP_246467564.1">
    <property type="nucleotide sequence ID" value="NZ_JACHMN010000003.1"/>
</dbReference>
<dbReference type="PANTHER" id="PTHR43540:SF3">
    <property type="entry name" value="ENTEROBACTIN SYNTHASE COMPONENT B"/>
    <property type="match status" value="1"/>
</dbReference>
<gene>
    <name evidence="4" type="ORF">F4553_007071</name>
</gene>
<feature type="domain" description="Isochorismatase-like" evidence="3">
    <location>
        <begin position="33"/>
        <end position="207"/>
    </location>
</feature>
<comment type="caution">
    <text evidence="4">The sequence shown here is derived from an EMBL/GenBank/DDBJ whole genome shotgun (WGS) entry which is preliminary data.</text>
</comment>
<evidence type="ECO:0000313" key="5">
    <source>
        <dbReference type="Proteomes" id="UP000587527"/>
    </source>
</evidence>
<dbReference type="PIRSF" id="PIRSF001111">
    <property type="entry name" value="Isochorismatase"/>
    <property type="match status" value="1"/>
</dbReference>
<name>A0A841BWY2_9ACTN</name>
<reference evidence="4 5" key="1">
    <citation type="submission" date="2020-08" db="EMBL/GenBank/DDBJ databases">
        <title>Sequencing the genomes of 1000 actinobacteria strains.</title>
        <authorList>
            <person name="Klenk H.-P."/>
        </authorList>
    </citation>
    <scope>NUCLEOTIDE SEQUENCE [LARGE SCALE GENOMIC DNA]</scope>
    <source>
        <strain evidence="4 5">DSM 45362</strain>
    </source>
</reference>
<keyword evidence="5" id="KW-1185">Reference proteome</keyword>
<dbReference type="Pfam" id="PF00857">
    <property type="entry name" value="Isochorismatase"/>
    <property type="match status" value="1"/>
</dbReference>
<dbReference type="InterPro" id="IPR036380">
    <property type="entry name" value="Isochorismatase-like_sf"/>
</dbReference>
<dbReference type="Gene3D" id="3.40.50.850">
    <property type="entry name" value="Isochorismatase-like"/>
    <property type="match status" value="1"/>
</dbReference>
<accession>A0A841BWY2</accession>
<feature type="region of interest" description="Disordered" evidence="2">
    <location>
        <begin position="1"/>
        <end position="27"/>
    </location>
</feature>
<dbReference type="SUPFAM" id="SSF52499">
    <property type="entry name" value="Isochorismatase-like hydrolases"/>
    <property type="match status" value="1"/>
</dbReference>
<evidence type="ECO:0000313" key="4">
    <source>
        <dbReference type="EMBL" id="MBB5873637.1"/>
    </source>
</evidence>
<sequence>MTMGTLPIDVYPMPTESELPASTPQWKPDPRRAALLVHDMQQYFVDMFPAGQSPVTELVANAARLRAAAADLGLPVFYTAQPGRMSRADRGLLLDVWGEGMEGTPQQRQIVPELSPRDGDVVLTKWRYSAYLRTDFAERLAATGRDQLIVCGVYGHVGILMTACDAFCRDVEVFLAADAIGDFTAAHHRSTLDYVAARCGVVASTRQLLEAISAP</sequence>
<dbReference type="InterPro" id="IPR016291">
    <property type="entry name" value="Isochorismatase"/>
</dbReference>
<dbReference type="GO" id="GO:0008908">
    <property type="term" value="F:isochorismatase activity"/>
    <property type="evidence" value="ECO:0007669"/>
    <property type="project" value="InterPro"/>
</dbReference>
<evidence type="ECO:0000256" key="1">
    <source>
        <dbReference type="ARBA" id="ARBA00022801"/>
    </source>
</evidence>
<protein>
    <submittedName>
        <fullName evidence="4">Isochorismate hydrolase</fullName>
    </submittedName>
</protein>